<dbReference type="InterPro" id="IPR050342">
    <property type="entry name" value="HMGB"/>
</dbReference>
<feature type="compositionally biased region" description="Low complexity" evidence="3">
    <location>
        <begin position="106"/>
        <end position="117"/>
    </location>
</feature>
<dbReference type="Gene3D" id="1.10.30.10">
    <property type="entry name" value="High mobility group box domain"/>
    <property type="match status" value="2"/>
</dbReference>
<feature type="region of interest" description="Disordered" evidence="3">
    <location>
        <begin position="397"/>
        <end position="422"/>
    </location>
</feature>
<feature type="domain" description="HMG box" evidence="4">
    <location>
        <begin position="422"/>
        <end position="494"/>
    </location>
</feature>
<sequence>MSSDVAMKDAMSFLNFDDDQQFLASPEEPMLFDFDDYPPYVPGYDYSGRMPEEMDVKPVFGLPPLSPIYINSNSYAPFDSDGPFQEDSKSSQGLYMHNWFSRETSSDNNTSPLSSPSSPIPIPSAGPQSPSFIPFGEHSSPFAHPSSPFSPASLAAAIALPSSGSPSSSSFEDFHYAAGPAPRHTESLSVSPHETQTPAWAAQLWETTPRHMRTPSSPRYSPLAVPAARARRDSLTSGQLFPSSGAPGSAPVGVGMGHNTIRAYSSRRAESFSAADERDRDATVRRKRRSGLEDEVVPAESSKTPHDSPPTKSMLRPPKLAPSAWQLYFTDWIQRQQASSSRKLNVAQAAKEAGQEYANLTEEEKEPYKQRSQAAKDIRERSMNAYMRTLTPEDIKRENAFRSAQRKAGKSRKSNIKDPNAPKKPLSAYFMFLQRIRASKELVREVFGEETETTRQSVLAAARWRGMTDEERKPFLAQAEQEKMEYEAARRMYEDGSVPYGSSINFSILPGSPAFPATVKMESESESEGFVTDDGLRYR</sequence>
<feature type="compositionally biased region" description="Basic residues" evidence="3">
    <location>
        <begin position="404"/>
        <end position="414"/>
    </location>
</feature>
<dbReference type="Proteomes" id="UP001218188">
    <property type="component" value="Unassembled WGS sequence"/>
</dbReference>
<keyword evidence="1 2" id="KW-0238">DNA-binding</keyword>
<dbReference type="PANTHER" id="PTHR48112">
    <property type="entry name" value="HIGH MOBILITY GROUP PROTEIN DSP1"/>
    <property type="match status" value="1"/>
</dbReference>
<dbReference type="AlphaFoldDB" id="A0AAD6XGQ8"/>
<dbReference type="Pfam" id="PF00505">
    <property type="entry name" value="HMG_box"/>
    <property type="match status" value="1"/>
</dbReference>
<dbReference type="PROSITE" id="PS50118">
    <property type="entry name" value="HMG_BOX_2"/>
    <property type="match status" value="2"/>
</dbReference>
<keyword evidence="6" id="KW-1185">Reference proteome</keyword>
<dbReference type="SUPFAM" id="SSF47095">
    <property type="entry name" value="HMG-box"/>
    <property type="match status" value="2"/>
</dbReference>
<dbReference type="SMART" id="SM00398">
    <property type="entry name" value="HMG"/>
    <property type="match status" value="2"/>
</dbReference>
<evidence type="ECO:0000313" key="5">
    <source>
        <dbReference type="EMBL" id="KAJ7044664.1"/>
    </source>
</evidence>
<dbReference type="EMBL" id="JARJCM010000006">
    <property type="protein sequence ID" value="KAJ7044664.1"/>
    <property type="molecule type" value="Genomic_DNA"/>
</dbReference>
<feature type="region of interest" description="Disordered" evidence="3">
    <location>
        <begin position="210"/>
        <end position="254"/>
    </location>
</feature>
<dbReference type="GO" id="GO:0005634">
    <property type="term" value="C:nucleus"/>
    <property type="evidence" value="ECO:0007669"/>
    <property type="project" value="UniProtKB-UniRule"/>
</dbReference>
<feature type="DNA-binding region" description="HMG box" evidence="2">
    <location>
        <begin position="422"/>
        <end position="494"/>
    </location>
</feature>
<evidence type="ECO:0000259" key="4">
    <source>
        <dbReference type="PROSITE" id="PS50118"/>
    </source>
</evidence>
<dbReference type="PANTHER" id="PTHR48112:SF22">
    <property type="entry name" value="MITOCHONDRIAL TRANSCRIPTION FACTOR A, ISOFORM B"/>
    <property type="match status" value="1"/>
</dbReference>
<organism evidence="5 6">
    <name type="scientific">Mycena alexandri</name>
    <dbReference type="NCBI Taxonomy" id="1745969"/>
    <lineage>
        <taxon>Eukaryota</taxon>
        <taxon>Fungi</taxon>
        <taxon>Dikarya</taxon>
        <taxon>Basidiomycota</taxon>
        <taxon>Agaricomycotina</taxon>
        <taxon>Agaricomycetes</taxon>
        <taxon>Agaricomycetidae</taxon>
        <taxon>Agaricales</taxon>
        <taxon>Marasmiineae</taxon>
        <taxon>Mycenaceae</taxon>
        <taxon>Mycena</taxon>
    </lineage>
</organism>
<evidence type="ECO:0000256" key="2">
    <source>
        <dbReference type="PROSITE-ProRule" id="PRU00267"/>
    </source>
</evidence>
<keyword evidence="2" id="KW-0539">Nucleus</keyword>
<feature type="compositionally biased region" description="Basic and acidic residues" evidence="3">
    <location>
        <begin position="267"/>
        <end position="284"/>
    </location>
</feature>
<comment type="caution">
    <text evidence="5">The sequence shown here is derived from an EMBL/GenBank/DDBJ whole genome shotgun (WGS) entry which is preliminary data.</text>
</comment>
<feature type="DNA-binding region" description="HMG box" evidence="2">
    <location>
        <begin position="318"/>
        <end position="387"/>
    </location>
</feature>
<gene>
    <name evidence="5" type="ORF">C8F04DRAFT_1206959</name>
</gene>
<dbReference type="InterPro" id="IPR009071">
    <property type="entry name" value="HMG_box_dom"/>
</dbReference>
<dbReference type="InterPro" id="IPR036910">
    <property type="entry name" value="HMG_box_dom_sf"/>
</dbReference>
<feature type="region of interest" description="Disordered" evidence="3">
    <location>
        <begin position="520"/>
        <end position="539"/>
    </location>
</feature>
<dbReference type="Pfam" id="PF09011">
    <property type="entry name" value="HMG_box_2"/>
    <property type="match status" value="1"/>
</dbReference>
<feature type="domain" description="HMG box" evidence="4">
    <location>
        <begin position="318"/>
        <end position="387"/>
    </location>
</feature>
<feature type="region of interest" description="Disordered" evidence="3">
    <location>
        <begin position="169"/>
        <end position="195"/>
    </location>
</feature>
<protein>
    <recommendedName>
        <fullName evidence="4">HMG box domain-containing protein</fullName>
    </recommendedName>
</protein>
<accession>A0AAD6XGQ8</accession>
<feature type="region of interest" description="Disordered" evidence="3">
    <location>
        <begin position="103"/>
        <end position="137"/>
    </location>
</feature>
<proteinExistence type="predicted"/>
<dbReference type="GO" id="GO:0003677">
    <property type="term" value="F:DNA binding"/>
    <property type="evidence" value="ECO:0007669"/>
    <property type="project" value="UniProtKB-UniRule"/>
</dbReference>
<evidence type="ECO:0000313" key="6">
    <source>
        <dbReference type="Proteomes" id="UP001218188"/>
    </source>
</evidence>
<name>A0AAD6XGQ8_9AGAR</name>
<feature type="region of interest" description="Disordered" evidence="3">
    <location>
        <begin position="267"/>
        <end position="318"/>
    </location>
</feature>
<reference evidence="5" key="1">
    <citation type="submission" date="2023-03" db="EMBL/GenBank/DDBJ databases">
        <title>Massive genome expansion in bonnet fungi (Mycena s.s.) driven by repeated elements and novel gene families across ecological guilds.</title>
        <authorList>
            <consortium name="Lawrence Berkeley National Laboratory"/>
            <person name="Harder C.B."/>
            <person name="Miyauchi S."/>
            <person name="Viragh M."/>
            <person name="Kuo A."/>
            <person name="Thoen E."/>
            <person name="Andreopoulos B."/>
            <person name="Lu D."/>
            <person name="Skrede I."/>
            <person name="Drula E."/>
            <person name="Henrissat B."/>
            <person name="Morin E."/>
            <person name="Kohler A."/>
            <person name="Barry K."/>
            <person name="LaButti K."/>
            <person name="Morin E."/>
            <person name="Salamov A."/>
            <person name="Lipzen A."/>
            <person name="Mereny Z."/>
            <person name="Hegedus B."/>
            <person name="Baldrian P."/>
            <person name="Stursova M."/>
            <person name="Weitz H."/>
            <person name="Taylor A."/>
            <person name="Grigoriev I.V."/>
            <person name="Nagy L.G."/>
            <person name="Martin F."/>
            <person name="Kauserud H."/>
        </authorList>
    </citation>
    <scope>NUCLEOTIDE SEQUENCE</scope>
    <source>
        <strain evidence="5">CBHHK200</strain>
    </source>
</reference>
<evidence type="ECO:0000256" key="1">
    <source>
        <dbReference type="ARBA" id="ARBA00023125"/>
    </source>
</evidence>
<evidence type="ECO:0000256" key="3">
    <source>
        <dbReference type="SAM" id="MobiDB-lite"/>
    </source>
</evidence>